<evidence type="ECO:0000313" key="6">
    <source>
        <dbReference type="Proteomes" id="UP000887566"/>
    </source>
</evidence>
<comment type="function">
    <text evidence="2">Pyridoxal 5'-phosphate (PLP)-binding protein, which may be involved in intracellular homeostatic regulation of pyridoxal 5'-phosphate (PLP), the active form of vitamin B6.</text>
</comment>
<dbReference type="NCBIfam" id="TIGR00044">
    <property type="entry name" value="YggS family pyridoxal phosphate-dependent enzyme"/>
    <property type="match status" value="1"/>
</dbReference>
<evidence type="ECO:0000256" key="4">
    <source>
        <dbReference type="RuleBase" id="RU004514"/>
    </source>
</evidence>
<reference evidence="7" key="1">
    <citation type="submission" date="2022-11" db="UniProtKB">
        <authorList>
            <consortium name="WormBaseParasite"/>
        </authorList>
    </citation>
    <scope>IDENTIFICATION</scope>
</reference>
<proteinExistence type="inferred from homology"/>
<dbReference type="HAMAP" id="MF_02087">
    <property type="entry name" value="PLP_homeostasis"/>
    <property type="match status" value="1"/>
</dbReference>
<dbReference type="WBParaSite" id="PSAMB.scaffold444size50824.g5848.t1">
    <property type="protein sequence ID" value="PSAMB.scaffold444size50824.g5848.t1"/>
    <property type="gene ID" value="PSAMB.scaffold444size50824.g5848"/>
</dbReference>
<dbReference type="GO" id="GO:0030170">
    <property type="term" value="F:pyridoxal phosphate binding"/>
    <property type="evidence" value="ECO:0007669"/>
    <property type="project" value="UniProtKB-UniRule"/>
</dbReference>
<dbReference type="CDD" id="cd06822">
    <property type="entry name" value="PLPDE_III_YBL036c_euk"/>
    <property type="match status" value="1"/>
</dbReference>
<name>A0A914WKN0_9BILA</name>
<dbReference type="Pfam" id="PF01168">
    <property type="entry name" value="Ala_racemase_N"/>
    <property type="match status" value="1"/>
</dbReference>
<accession>A0A914WKN0</accession>
<dbReference type="InterPro" id="IPR001608">
    <property type="entry name" value="Ala_racemase_N"/>
</dbReference>
<dbReference type="SUPFAM" id="SSF51419">
    <property type="entry name" value="PLP-binding barrel"/>
    <property type="match status" value="1"/>
</dbReference>
<dbReference type="PROSITE" id="PS01211">
    <property type="entry name" value="UPF0001"/>
    <property type="match status" value="1"/>
</dbReference>
<evidence type="ECO:0000313" key="7">
    <source>
        <dbReference type="WBParaSite" id="PSAMB.scaffold444size50824.g5848.t1"/>
    </source>
</evidence>
<dbReference type="Gene3D" id="3.20.20.10">
    <property type="entry name" value="Alanine racemase"/>
    <property type="match status" value="1"/>
</dbReference>
<dbReference type="PANTHER" id="PTHR10146">
    <property type="entry name" value="PROLINE SYNTHETASE CO-TRANSCRIBED BACTERIAL HOMOLOG PROTEIN"/>
    <property type="match status" value="1"/>
</dbReference>
<dbReference type="AlphaFoldDB" id="A0A914WKN0"/>
<keyword evidence="1 2" id="KW-0663">Pyridoxal phosphate</keyword>
<dbReference type="PIRSF" id="PIRSF004848">
    <property type="entry name" value="YBL036c_PLPDEIII"/>
    <property type="match status" value="1"/>
</dbReference>
<sequence length="261" mass="28432">MSSSTSADSTMSSAIADVKENVATVLQRITAAYERADPNRRASSMPRLVAVSKTKPLELVIACYEVGQRHFGENYVQELDDKANNEQINELCPDIKWHFIGTVQTNKIPKLASIPNLFCLETVGSEKMAKNLNKACEKESRSERLGVMVQVNTSAEEQKGGLTLDEAAELAQLIDKSCPALRFVGFMTIGSLEMSQAQDGSNPDFERLAQTRNKYCALTGAAPASVELSMGMSQDFETAIAQGSTNVRVGSTIFGPRIKRT</sequence>
<dbReference type="FunFam" id="3.20.20.10:FF:000007">
    <property type="entry name" value="Pyridoxal phosphate homeostasis protein"/>
    <property type="match status" value="1"/>
</dbReference>
<feature type="modified residue" description="N6-(pyridoxal phosphate)lysine" evidence="2 3">
    <location>
        <position position="53"/>
    </location>
</feature>
<dbReference type="InterPro" id="IPR029066">
    <property type="entry name" value="PLP-binding_barrel"/>
</dbReference>
<comment type="similarity">
    <text evidence="2 4">Belongs to the pyridoxal phosphate-binding protein YggS/PROSC family.</text>
</comment>
<keyword evidence="6" id="KW-1185">Reference proteome</keyword>
<comment type="cofactor">
    <cofactor evidence="3">
        <name>pyridoxal 5'-phosphate</name>
        <dbReference type="ChEBI" id="CHEBI:597326"/>
    </cofactor>
</comment>
<feature type="domain" description="Alanine racemase N-terminal" evidence="5">
    <location>
        <begin position="40"/>
        <end position="256"/>
    </location>
</feature>
<evidence type="ECO:0000256" key="2">
    <source>
        <dbReference type="HAMAP-Rule" id="MF_03225"/>
    </source>
</evidence>
<organism evidence="6 7">
    <name type="scientific">Plectus sambesii</name>
    <dbReference type="NCBI Taxonomy" id="2011161"/>
    <lineage>
        <taxon>Eukaryota</taxon>
        <taxon>Metazoa</taxon>
        <taxon>Ecdysozoa</taxon>
        <taxon>Nematoda</taxon>
        <taxon>Chromadorea</taxon>
        <taxon>Plectida</taxon>
        <taxon>Plectina</taxon>
        <taxon>Plectoidea</taxon>
        <taxon>Plectidae</taxon>
        <taxon>Plectus</taxon>
    </lineage>
</organism>
<evidence type="ECO:0000256" key="1">
    <source>
        <dbReference type="ARBA" id="ARBA00022898"/>
    </source>
</evidence>
<evidence type="ECO:0000259" key="5">
    <source>
        <dbReference type="Pfam" id="PF01168"/>
    </source>
</evidence>
<evidence type="ECO:0000256" key="3">
    <source>
        <dbReference type="PIRSR" id="PIRSR004848-1"/>
    </source>
</evidence>
<protein>
    <recommendedName>
        <fullName evidence="2">Pyridoxal phosphate homeostasis protein</fullName>
        <shortName evidence="2">PLP homeostasis protein</shortName>
    </recommendedName>
</protein>
<dbReference type="Proteomes" id="UP000887566">
    <property type="component" value="Unplaced"/>
</dbReference>
<dbReference type="InterPro" id="IPR011078">
    <property type="entry name" value="PyrdxlP_homeostasis"/>
</dbReference>
<dbReference type="PANTHER" id="PTHR10146:SF14">
    <property type="entry name" value="PYRIDOXAL PHOSPHATE HOMEOSTASIS PROTEIN"/>
    <property type="match status" value="1"/>
</dbReference>